<proteinExistence type="predicted"/>
<organism evidence="1 2">
    <name type="scientific">Phytopseudomonas flavescens</name>
    <dbReference type="NCBI Taxonomy" id="29435"/>
    <lineage>
        <taxon>Bacteria</taxon>
        <taxon>Pseudomonadati</taxon>
        <taxon>Pseudomonadota</taxon>
        <taxon>Gammaproteobacteria</taxon>
        <taxon>Pseudomonadales</taxon>
        <taxon>Pseudomonadaceae</taxon>
        <taxon>Phytopseudomonas</taxon>
    </lineage>
</organism>
<protein>
    <submittedName>
        <fullName evidence="1">Uncharacterized protein</fullName>
    </submittedName>
</protein>
<sequence>MLSAQQACSIVLGLCEGVTRDGKPERFAIQSCELSAKGDYWVICCNSEDYVVHGKTEYCYVGVNAHLVDVTTGECETVASCFSVEQYLQDKSDRQAAAGNSYVLCPAFSREDKAAVINLRRKLSCSYPDSFVLLSSTGRHWLTGIRRYLEDAQRMLAGEGITTTIELDPDPKGAIAIGPEAWHIDSVLKAVQKKLERDD</sequence>
<dbReference type="RefSeq" id="WP_179538598.1">
    <property type="nucleotide sequence ID" value="NZ_JACBYV010000001.1"/>
</dbReference>
<comment type="caution">
    <text evidence="1">The sequence shown here is derived from an EMBL/GenBank/DDBJ whole genome shotgun (WGS) entry which is preliminary data.</text>
</comment>
<gene>
    <name evidence="1" type="ORF">FHR27_002241</name>
</gene>
<accession>A0A7Y9XLK4</accession>
<name>A0A7Y9XLK4_9GAMM</name>
<reference evidence="1 2" key="1">
    <citation type="submission" date="2020-07" db="EMBL/GenBank/DDBJ databases">
        <title>Genomic analyses of the natural microbiome of Caenorhabditis elegans.</title>
        <authorList>
            <person name="Samuel B."/>
        </authorList>
    </citation>
    <scope>NUCLEOTIDE SEQUENCE [LARGE SCALE GENOMIC DNA]</scope>
    <source>
        <strain evidence="1 2">BIGb0408</strain>
    </source>
</reference>
<keyword evidence="2" id="KW-1185">Reference proteome</keyword>
<dbReference type="Proteomes" id="UP000578688">
    <property type="component" value="Unassembled WGS sequence"/>
</dbReference>
<evidence type="ECO:0000313" key="2">
    <source>
        <dbReference type="Proteomes" id="UP000578688"/>
    </source>
</evidence>
<dbReference type="EMBL" id="JACBYV010000001">
    <property type="protein sequence ID" value="NYH73631.1"/>
    <property type="molecule type" value="Genomic_DNA"/>
</dbReference>
<evidence type="ECO:0000313" key="1">
    <source>
        <dbReference type="EMBL" id="NYH73631.1"/>
    </source>
</evidence>
<dbReference type="AlphaFoldDB" id="A0A7Y9XLK4"/>